<dbReference type="InterPro" id="IPR037523">
    <property type="entry name" value="VOC_core"/>
</dbReference>
<reference evidence="6" key="1">
    <citation type="submission" date="2019-04" db="EMBL/GenBank/DDBJ databases">
        <title>Genome sequence of Pseudomonas putida 1290, an auxin catabolizing strain.</title>
        <authorList>
            <person name="Laird T.S."/>
            <person name="Leveau J.H.J."/>
        </authorList>
    </citation>
    <scope>NUCLEOTIDE SEQUENCE [LARGE SCALE GENOMIC DNA]</scope>
    <source>
        <strain evidence="6">1290</strain>
    </source>
</reference>
<organism evidence="5 6">
    <name type="scientific">Pseudomonas putida</name>
    <name type="common">Arthrobacter siderocapsulatus</name>
    <dbReference type="NCBI Taxonomy" id="303"/>
    <lineage>
        <taxon>Bacteria</taxon>
        <taxon>Pseudomonadati</taxon>
        <taxon>Pseudomonadota</taxon>
        <taxon>Gammaproteobacteria</taxon>
        <taxon>Pseudomonadales</taxon>
        <taxon>Pseudomonadaceae</taxon>
        <taxon>Pseudomonas</taxon>
    </lineage>
</organism>
<dbReference type="Gene3D" id="3.10.180.10">
    <property type="entry name" value="2,3-Dihydroxybiphenyl 1,2-Dioxygenase, domain 1"/>
    <property type="match status" value="1"/>
</dbReference>
<sequence>MSTNEHAKRMAKSLRASLEARNHEVTHSVALEMVAQQLGYKDWNTASAALPHDLTGSEIKLEKAIPILRMFDEAKAREFYLDFLGFSVEFEHRFEVDLPLYLGLSRDGVQIHLSEHHGDASPGTTIFVPMQNIELFRDELIAKRYGFGRPDIVEQGWGKLLEVYDPFGNRIRFCQS</sequence>
<gene>
    <name evidence="5" type="ORF">E6B08_09230</name>
</gene>
<protein>
    <recommendedName>
        <fullName evidence="2">Bleomycin resistance protein</fullName>
    </recommendedName>
</protein>
<dbReference type="InterPro" id="IPR045517">
    <property type="entry name" value="Glyoxalase_8"/>
</dbReference>
<dbReference type="Pfam" id="PF20066">
    <property type="entry name" value="Glyoxalase_8"/>
    <property type="match status" value="1"/>
</dbReference>
<dbReference type="EMBL" id="CP039371">
    <property type="protein sequence ID" value="QCI11555.1"/>
    <property type="molecule type" value="Genomic_DNA"/>
</dbReference>
<dbReference type="PROSITE" id="PS51819">
    <property type="entry name" value="VOC"/>
    <property type="match status" value="1"/>
</dbReference>
<dbReference type="AlphaFoldDB" id="A0A4D6XFM9"/>
<dbReference type="InterPro" id="IPR000335">
    <property type="entry name" value="Bleomycin-R"/>
</dbReference>
<dbReference type="OrthoDB" id="9803104at2"/>
<proteinExistence type="inferred from homology"/>
<dbReference type="InterPro" id="IPR029068">
    <property type="entry name" value="Glyas_Bleomycin-R_OHBP_Dase"/>
</dbReference>
<comment type="similarity">
    <text evidence="1">Belongs to the bleomycin resistance protein family.</text>
</comment>
<feature type="domain" description="VOC" evidence="4">
    <location>
        <begin position="60"/>
        <end position="176"/>
    </location>
</feature>
<dbReference type="GO" id="GO:0046677">
    <property type="term" value="P:response to antibiotic"/>
    <property type="evidence" value="ECO:0007669"/>
    <property type="project" value="UniProtKB-KW"/>
</dbReference>
<dbReference type="SUPFAM" id="SSF54593">
    <property type="entry name" value="Glyoxalase/Bleomycin resistance protein/Dihydroxybiphenyl dioxygenase"/>
    <property type="match status" value="1"/>
</dbReference>
<dbReference type="Pfam" id="PF19581">
    <property type="entry name" value="Glyoxalase_7"/>
    <property type="match status" value="1"/>
</dbReference>
<dbReference type="RefSeq" id="WP_136913725.1">
    <property type="nucleotide sequence ID" value="NZ_CP039371.1"/>
</dbReference>
<evidence type="ECO:0000256" key="3">
    <source>
        <dbReference type="ARBA" id="ARBA00023251"/>
    </source>
</evidence>
<name>A0A4D6XFM9_PSEPU</name>
<accession>A0A4D6XFM9</accession>
<evidence type="ECO:0000259" key="4">
    <source>
        <dbReference type="PROSITE" id="PS51819"/>
    </source>
</evidence>
<evidence type="ECO:0000256" key="1">
    <source>
        <dbReference type="ARBA" id="ARBA00011051"/>
    </source>
</evidence>
<evidence type="ECO:0000313" key="5">
    <source>
        <dbReference type="EMBL" id="QCI11555.1"/>
    </source>
</evidence>
<keyword evidence="3" id="KW-0046">Antibiotic resistance</keyword>
<dbReference type="CDD" id="cd08349">
    <property type="entry name" value="BLMA_like"/>
    <property type="match status" value="1"/>
</dbReference>
<dbReference type="Proteomes" id="UP000298551">
    <property type="component" value="Chromosome"/>
</dbReference>
<evidence type="ECO:0000313" key="6">
    <source>
        <dbReference type="Proteomes" id="UP000298551"/>
    </source>
</evidence>
<evidence type="ECO:0000256" key="2">
    <source>
        <dbReference type="ARBA" id="ARBA00021572"/>
    </source>
</evidence>